<organism evidence="1">
    <name type="scientific">marine sediment metagenome</name>
    <dbReference type="NCBI Taxonomy" id="412755"/>
    <lineage>
        <taxon>unclassified sequences</taxon>
        <taxon>metagenomes</taxon>
        <taxon>ecological metagenomes</taxon>
    </lineage>
</organism>
<name>A0A0F9HR79_9ZZZZ</name>
<comment type="caution">
    <text evidence="1">The sequence shown here is derived from an EMBL/GenBank/DDBJ whole genome shotgun (WGS) entry which is preliminary data.</text>
</comment>
<dbReference type="AlphaFoldDB" id="A0A0F9HR79"/>
<dbReference type="PROSITE" id="PS51257">
    <property type="entry name" value="PROKAR_LIPOPROTEIN"/>
    <property type="match status" value="1"/>
</dbReference>
<dbReference type="EMBL" id="LAZR01021774">
    <property type="protein sequence ID" value="KKL84180.1"/>
    <property type="molecule type" value="Genomic_DNA"/>
</dbReference>
<evidence type="ECO:0000313" key="1">
    <source>
        <dbReference type="EMBL" id="KKL84180.1"/>
    </source>
</evidence>
<protein>
    <submittedName>
        <fullName evidence="1">Uncharacterized protein</fullName>
    </submittedName>
</protein>
<accession>A0A0F9HR79</accession>
<gene>
    <name evidence="1" type="ORF">LCGC14_1967300</name>
</gene>
<sequence length="546" mass="58147">MNTNFKNTIGALAIVIRLAVGAIGFLFLTSCAEDAYAQTRRLPSEIYTTVDILSDTATSVRDSLAGRMDTTDLHWEYTWGSGVGPTTSYSIGFWVLPYKGDGDWLANVTDSSFIIKNYLDSRLRLSGDTTFFDSTWVDFRNITVHGFAKADTILFDAGAVTHFAYDNGGHLELSSVANLSLILDNNSNGTNEFRVYSHSQGGTLLFSASEDDSLYIFGNFIGTKAGDFRVINGGGHFADSVSTAGFIRALNHAILGNSLADTLWAQAFTAAGTGRFAKFLYMDDGGIASDSFVVGAATTQGGVTKPFQMKVDQNTGTQLNLENATAGNAAYVGIRGLSGSSRFTLNAYDDGHADANLADKTVLSSESTSSKLMLAAEGTGADIEMYQGGIAAINLHQTWNQDGDLIYSNPVGGTFNIKASTPDASDATRFVMSGGGDFAQDRGASIVVYGADYAAAALRGDLNIWLGDTGEYELFDAQGNLVWKIDATGQATYADTMTIQQAVLGTGGTVFDQFLIETGVNNVLRLVIDGGKDTLFFPPPDSVKVH</sequence>
<proteinExistence type="predicted"/>
<reference evidence="1" key="1">
    <citation type="journal article" date="2015" name="Nature">
        <title>Complex archaea that bridge the gap between prokaryotes and eukaryotes.</title>
        <authorList>
            <person name="Spang A."/>
            <person name="Saw J.H."/>
            <person name="Jorgensen S.L."/>
            <person name="Zaremba-Niedzwiedzka K."/>
            <person name="Martijn J."/>
            <person name="Lind A.E."/>
            <person name="van Eijk R."/>
            <person name="Schleper C."/>
            <person name="Guy L."/>
            <person name="Ettema T.J."/>
        </authorList>
    </citation>
    <scope>NUCLEOTIDE SEQUENCE</scope>
</reference>